<dbReference type="EMBL" id="QGNW01000259">
    <property type="protein sequence ID" value="RVW80945.1"/>
    <property type="molecule type" value="Genomic_DNA"/>
</dbReference>
<dbReference type="PANTHER" id="PTHR11374">
    <property type="entry name" value="UDP-GLUCOSE DEHYDROGENASE/UDP-MANNAC DEHYDROGENASE"/>
    <property type="match status" value="1"/>
</dbReference>
<dbReference type="FunFam" id="1.20.5.100:FF:000001">
    <property type="entry name" value="UDP-glucose 6-dehydrogenase"/>
    <property type="match status" value="1"/>
</dbReference>
<dbReference type="PANTHER" id="PTHR11374:SF64">
    <property type="entry name" value="UDP-GLUCOSE 6-DEHYDROGENASE 2"/>
    <property type="match status" value="1"/>
</dbReference>
<evidence type="ECO:0000256" key="5">
    <source>
        <dbReference type="ARBA" id="ARBA00023027"/>
    </source>
</evidence>
<dbReference type="InterPro" id="IPR028356">
    <property type="entry name" value="UDPglc_DH_euk"/>
</dbReference>
<dbReference type="GO" id="GO:0051287">
    <property type="term" value="F:NAD binding"/>
    <property type="evidence" value="ECO:0007669"/>
    <property type="project" value="InterPro"/>
</dbReference>
<comment type="caution">
    <text evidence="7">The sequence shown here is derived from an EMBL/GenBank/DDBJ whole genome shotgun (WGS) entry which is preliminary data.</text>
</comment>
<keyword evidence="4" id="KW-0560">Oxidoreductase</keyword>
<dbReference type="InterPro" id="IPR008927">
    <property type="entry name" value="6-PGluconate_DH-like_C_sf"/>
</dbReference>
<organism evidence="7 8">
    <name type="scientific">Vitis vinifera</name>
    <name type="common">Grape</name>
    <dbReference type="NCBI Taxonomy" id="29760"/>
    <lineage>
        <taxon>Eukaryota</taxon>
        <taxon>Viridiplantae</taxon>
        <taxon>Streptophyta</taxon>
        <taxon>Embryophyta</taxon>
        <taxon>Tracheophyta</taxon>
        <taxon>Spermatophyta</taxon>
        <taxon>Magnoliopsida</taxon>
        <taxon>eudicotyledons</taxon>
        <taxon>Gunneridae</taxon>
        <taxon>Pentapetalae</taxon>
        <taxon>rosids</taxon>
        <taxon>Vitales</taxon>
        <taxon>Vitaceae</taxon>
        <taxon>Viteae</taxon>
        <taxon>Vitis</taxon>
    </lineage>
</organism>
<dbReference type="SUPFAM" id="SSF48179">
    <property type="entry name" value="6-phosphogluconate dehydrogenase C-terminal domain-like"/>
    <property type="match status" value="1"/>
</dbReference>
<gene>
    <name evidence="7" type="primary">UGD1_2</name>
    <name evidence="7" type="ORF">CK203_037356</name>
</gene>
<dbReference type="Proteomes" id="UP000288805">
    <property type="component" value="Unassembled WGS sequence"/>
</dbReference>
<dbReference type="Pfam" id="PF00984">
    <property type="entry name" value="UDPG_MGDP_dh"/>
    <property type="match status" value="1"/>
</dbReference>
<dbReference type="InterPro" id="IPR014026">
    <property type="entry name" value="UDP-Glc/GDP-Man_DH_dimer"/>
</dbReference>
<feature type="domain" description="UDP-glucose/GDP-mannose dehydrogenase dimerisation" evidence="6">
    <location>
        <begin position="62"/>
        <end position="98"/>
    </location>
</feature>
<dbReference type="AlphaFoldDB" id="A0A438H8Y4"/>
<evidence type="ECO:0000259" key="6">
    <source>
        <dbReference type="Pfam" id="PF00984"/>
    </source>
</evidence>
<protein>
    <recommendedName>
        <fullName evidence="3">UDP-glucose 6-dehydrogenase</fullName>
        <ecNumber evidence="3">1.1.1.22</ecNumber>
    </recommendedName>
</protein>
<evidence type="ECO:0000256" key="4">
    <source>
        <dbReference type="ARBA" id="ARBA00023002"/>
    </source>
</evidence>
<evidence type="ECO:0000313" key="8">
    <source>
        <dbReference type="Proteomes" id="UP000288805"/>
    </source>
</evidence>
<accession>A0A438H8Y4</accession>
<comment type="pathway">
    <text evidence="1">Nucleotide-sugar biosynthesis; UDP-alpha-D-glucuronate biosynthesis; UDP-alpha-D-glucuronate from UDP-alpha-D-glucose: step 1/1.</text>
</comment>
<dbReference type="GO" id="GO:0003979">
    <property type="term" value="F:UDP-glucose 6-dehydrogenase activity"/>
    <property type="evidence" value="ECO:0007669"/>
    <property type="project" value="UniProtKB-EC"/>
</dbReference>
<reference evidence="7 8" key="1">
    <citation type="journal article" date="2018" name="PLoS Genet.">
        <title>Population sequencing reveals clonal diversity and ancestral inbreeding in the grapevine cultivar Chardonnay.</title>
        <authorList>
            <person name="Roach M.J."/>
            <person name="Johnson D.L."/>
            <person name="Bohlmann J."/>
            <person name="van Vuuren H.J."/>
            <person name="Jones S.J."/>
            <person name="Pretorius I.S."/>
            <person name="Schmidt S.A."/>
            <person name="Borneman A.R."/>
        </authorList>
    </citation>
    <scope>NUCLEOTIDE SEQUENCE [LARGE SCALE GENOMIC DNA]</scope>
    <source>
        <strain evidence="8">cv. Chardonnay</strain>
        <tissue evidence="7">Leaf</tissue>
    </source>
</reference>
<sequence length="149" mass="16451">MIADVSKSDKIVVRNLQSQSFKTGPGPHWRQGDPEGQKAIQALKDVYAHWVPEDRILTTNLWSAELSKLAANAFLAQRISSVNAMSALCEATGADVTQKDILNLVYICECNGLPEVQILETEKLREIGFIVYSIGKPLDPWLKDMPAVA</sequence>
<proteinExistence type="inferred from homology"/>
<evidence type="ECO:0000256" key="2">
    <source>
        <dbReference type="ARBA" id="ARBA00006601"/>
    </source>
</evidence>
<dbReference type="Gene3D" id="1.20.5.100">
    <property type="entry name" value="Cytochrome c1, transmembrane anchor, C-terminal"/>
    <property type="match status" value="1"/>
</dbReference>
<evidence type="ECO:0000313" key="7">
    <source>
        <dbReference type="EMBL" id="RVW80945.1"/>
    </source>
</evidence>
<dbReference type="EC" id="1.1.1.22" evidence="3"/>
<evidence type="ECO:0000256" key="3">
    <source>
        <dbReference type="ARBA" id="ARBA00012954"/>
    </source>
</evidence>
<name>A0A438H8Y4_VITVI</name>
<comment type="similarity">
    <text evidence="2">Belongs to the UDP-glucose/GDP-mannose dehydrogenase family.</text>
</comment>
<keyword evidence="5" id="KW-0520">NAD</keyword>
<evidence type="ECO:0000256" key="1">
    <source>
        <dbReference type="ARBA" id="ARBA00004701"/>
    </source>
</evidence>